<keyword evidence="3 8" id="KW-0133">Cell shape</keyword>
<dbReference type="GO" id="GO:0071555">
    <property type="term" value="P:cell wall organization"/>
    <property type="evidence" value="ECO:0007669"/>
    <property type="project" value="UniProtKB-KW"/>
</dbReference>
<evidence type="ECO:0000313" key="10">
    <source>
        <dbReference type="Proteomes" id="UP000198752"/>
    </source>
</evidence>
<dbReference type="GO" id="GO:0042802">
    <property type="term" value="F:identical protein binding"/>
    <property type="evidence" value="ECO:0007669"/>
    <property type="project" value="UniProtKB-ARBA"/>
</dbReference>
<dbReference type="FunFam" id="3.40.50.1860:FF:000002">
    <property type="entry name" value="Glutamate racemase"/>
    <property type="match status" value="1"/>
</dbReference>
<dbReference type="OrthoDB" id="9801055at2"/>
<evidence type="ECO:0000256" key="1">
    <source>
        <dbReference type="ARBA" id="ARBA00001602"/>
    </source>
</evidence>
<dbReference type="GO" id="GO:0009252">
    <property type="term" value="P:peptidoglycan biosynthetic process"/>
    <property type="evidence" value="ECO:0007669"/>
    <property type="project" value="UniProtKB-UniRule"/>
</dbReference>
<name>A0A1I2QYN8_9BACL</name>
<dbReference type="Gene3D" id="3.40.50.1860">
    <property type="match status" value="2"/>
</dbReference>
<evidence type="ECO:0000256" key="2">
    <source>
        <dbReference type="ARBA" id="ARBA00013090"/>
    </source>
</evidence>
<comment type="catalytic activity">
    <reaction evidence="1 8">
        <text>L-glutamate = D-glutamate</text>
        <dbReference type="Rhea" id="RHEA:12813"/>
        <dbReference type="ChEBI" id="CHEBI:29985"/>
        <dbReference type="ChEBI" id="CHEBI:29986"/>
        <dbReference type="EC" id="5.1.1.3"/>
    </reaction>
</comment>
<gene>
    <name evidence="8" type="primary">murI</name>
    <name evidence="9" type="ORF">SAMN02982927_01425</name>
</gene>
<dbReference type="RefSeq" id="WP_093671450.1">
    <property type="nucleotide sequence ID" value="NZ_FOOY01000008.1"/>
</dbReference>
<dbReference type="UniPathway" id="UPA00219"/>
<dbReference type="PROSITE" id="PS00923">
    <property type="entry name" value="ASP_GLU_RACEMASE_1"/>
    <property type="match status" value="1"/>
</dbReference>
<comment type="pathway">
    <text evidence="8">Cell wall biogenesis; peptidoglycan biosynthesis.</text>
</comment>
<feature type="binding site" evidence="8">
    <location>
        <begin position="183"/>
        <end position="184"/>
    </location>
    <ligand>
        <name>substrate</name>
    </ligand>
</feature>
<feature type="binding site" evidence="8">
    <location>
        <begin position="71"/>
        <end position="72"/>
    </location>
    <ligand>
        <name>substrate</name>
    </ligand>
</feature>
<feature type="binding site" evidence="8">
    <location>
        <begin position="39"/>
        <end position="40"/>
    </location>
    <ligand>
        <name>substrate</name>
    </ligand>
</feature>
<dbReference type="PANTHER" id="PTHR21198">
    <property type="entry name" value="GLUTAMATE RACEMASE"/>
    <property type="match status" value="1"/>
</dbReference>
<comment type="similarity">
    <text evidence="8">Belongs to the aspartate/glutamate racemases family.</text>
</comment>
<dbReference type="InterPro" id="IPR015942">
    <property type="entry name" value="Asp/Glu/hydantoin_racemase"/>
</dbReference>
<evidence type="ECO:0000256" key="8">
    <source>
        <dbReference type="HAMAP-Rule" id="MF_00258"/>
    </source>
</evidence>
<reference evidence="10" key="1">
    <citation type="submission" date="2016-10" db="EMBL/GenBank/DDBJ databases">
        <authorList>
            <person name="Varghese N."/>
            <person name="Submissions S."/>
        </authorList>
    </citation>
    <scope>NUCLEOTIDE SEQUENCE [LARGE SCALE GENOMIC DNA]</scope>
    <source>
        <strain evidence="10">ATCC 700379</strain>
    </source>
</reference>
<dbReference type="SUPFAM" id="SSF53681">
    <property type="entry name" value="Aspartate/glutamate racemase"/>
    <property type="match status" value="2"/>
</dbReference>
<dbReference type="EC" id="5.1.1.3" evidence="2 8"/>
<feature type="active site" description="Proton donor/acceptor" evidence="8">
    <location>
        <position position="70"/>
    </location>
</feature>
<comment type="function">
    <text evidence="8">Provides the (R)-glutamate required for cell wall biosynthesis.</text>
</comment>
<dbReference type="AlphaFoldDB" id="A0A1I2QYN8"/>
<dbReference type="GO" id="GO:0008360">
    <property type="term" value="P:regulation of cell shape"/>
    <property type="evidence" value="ECO:0007669"/>
    <property type="project" value="UniProtKB-KW"/>
</dbReference>
<keyword evidence="6 8" id="KW-0961">Cell wall biogenesis/degradation</keyword>
<sequence>MNIAVFDSGVGGMTVLHQIRKLLPNENFLYYADTAHLPYGEKPKDELKKYIFEAVDFLVAHEIKALVVACNTATSAAIEDLRKNYSIPIIGIEPAVKPAVIETEPKKKKVLVMATRTTLKEEKYHRLVERIDKHDLVDPLPMPKLVELAEAFDFDPEHVIPYLKEQLKPFDLTQYGTVVLGCTHFPIFKDIIEQIFPKGTHVIDGGLGTAMNLKRTLERLHQTGGGNGKIIFYKSGVKVEDSETLKHYADLLERLDTISGS</sequence>
<accession>A0A1I2QYN8</accession>
<dbReference type="InterPro" id="IPR018187">
    <property type="entry name" value="Asp/Glu_racemase_AS_1"/>
</dbReference>
<dbReference type="GO" id="GO:0008881">
    <property type="term" value="F:glutamate racemase activity"/>
    <property type="evidence" value="ECO:0007669"/>
    <property type="project" value="UniProtKB-UniRule"/>
</dbReference>
<protein>
    <recommendedName>
        <fullName evidence="7 8">Glutamate racemase</fullName>
        <ecNumber evidence="2 8">5.1.1.3</ecNumber>
    </recommendedName>
</protein>
<evidence type="ECO:0000256" key="6">
    <source>
        <dbReference type="ARBA" id="ARBA00023316"/>
    </source>
</evidence>
<dbReference type="HAMAP" id="MF_00258">
    <property type="entry name" value="Glu_racemase"/>
    <property type="match status" value="1"/>
</dbReference>
<proteinExistence type="inferred from homology"/>
<evidence type="ECO:0000256" key="3">
    <source>
        <dbReference type="ARBA" id="ARBA00022960"/>
    </source>
</evidence>
<dbReference type="NCBIfam" id="TIGR00067">
    <property type="entry name" value="glut_race"/>
    <property type="match status" value="1"/>
</dbReference>
<feature type="binding site" evidence="8">
    <location>
        <begin position="7"/>
        <end position="8"/>
    </location>
    <ligand>
        <name>substrate</name>
    </ligand>
</feature>
<feature type="active site" description="Proton donor/acceptor" evidence="8">
    <location>
        <position position="182"/>
    </location>
</feature>
<evidence type="ECO:0000313" key="9">
    <source>
        <dbReference type="EMBL" id="SFG33605.1"/>
    </source>
</evidence>
<dbReference type="InterPro" id="IPR001920">
    <property type="entry name" value="Asp/Glu_race"/>
</dbReference>
<dbReference type="PANTHER" id="PTHR21198:SF3">
    <property type="entry name" value="GLUTAMATE RACEMASE"/>
    <property type="match status" value="1"/>
</dbReference>
<dbReference type="Pfam" id="PF01177">
    <property type="entry name" value="Asp_Glu_race"/>
    <property type="match status" value="1"/>
</dbReference>
<keyword evidence="10" id="KW-1185">Reference proteome</keyword>
<keyword evidence="5 8" id="KW-0413">Isomerase</keyword>
<dbReference type="Proteomes" id="UP000198752">
    <property type="component" value="Unassembled WGS sequence"/>
</dbReference>
<dbReference type="InterPro" id="IPR004391">
    <property type="entry name" value="Glu_race"/>
</dbReference>
<dbReference type="EMBL" id="FOOY01000008">
    <property type="protein sequence ID" value="SFG33605.1"/>
    <property type="molecule type" value="Genomic_DNA"/>
</dbReference>
<evidence type="ECO:0000256" key="5">
    <source>
        <dbReference type="ARBA" id="ARBA00023235"/>
    </source>
</evidence>
<organism evidence="9 10">
    <name type="scientific">Sporolactobacillus nakayamae</name>
    <dbReference type="NCBI Taxonomy" id="269670"/>
    <lineage>
        <taxon>Bacteria</taxon>
        <taxon>Bacillati</taxon>
        <taxon>Bacillota</taxon>
        <taxon>Bacilli</taxon>
        <taxon>Bacillales</taxon>
        <taxon>Sporolactobacillaceae</taxon>
        <taxon>Sporolactobacillus</taxon>
    </lineage>
</organism>
<keyword evidence="4 8" id="KW-0573">Peptidoglycan synthesis</keyword>
<dbReference type="STRING" id="269670.SAMN02982927_01425"/>
<evidence type="ECO:0000256" key="4">
    <source>
        <dbReference type="ARBA" id="ARBA00022984"/>
    </source>
</evidence>
<evidence type="ECO:0000256" key="7">
    <source>
        <dbReference type="ARBA" id="ARBA00070053"/>
    </source>
</evidence>